<dbReference type="EMBL" id="AMLP01000050">
    <property type="protein sequence ID" value="ELS57603.1"/>
    <property type="molecule type" value="Genomic_DNA"/>
</dbReference>
<evidence type="ECO:0000256" key="1">
    <source>
        <dbReference type="SAM" id="MobiDB-lite"/>
    </source>
</evidence>
<evidence type="ECO:0000313" key="3">
    <source>
        <dbReference type="Proteomes" id="UP000011205"/>
    </source>
</evidence>
<protein>
    <submittedName>
        <fullName evidence="2">Uncharacterized protein</fullName>
    </submittedName>
</protein>
<reference evidence="2 3" key="1">
    <citation type="journal article" date="2013" name="Genome Announc.">
        <title>Draft Genome Sequence of Streptomyces viridochromogenes Strain Tu57, Producer of Avilamycin.</title>
        <authorList>
            <person name="Gruning B.A."/>
            <person name="Erxleben A."/>
            <person name="Hahnlein A."/>
            <person name="Gunther S."/>
        </authorList>
    </citation>
    <scope>NUCLEOTIDE SEQUENCE [LARGE SCALE GENOMIC DNA]</scope>
    <source>
        <strain evidence="2 3">Tue57</strain>
    </source>
</reference>
<gene>
    <name evidence="2" type="ORF">STVIR_1454</name>
</gene>
<dbReference type="Proteomes" id="UP000011205">
    <property type="component" value="Unassembled WGS sequence"/>
</dbReference>
<proteinExistence type="predicted"/>
<name>L8PNI6_STRVR</name>
<dbReference type="AlphaFoldDB" id="L8PNI6"/>
<feature type="compositionally biased region" description="Gly residues" evidence="1">
    <location>
        <begin position="1"/>
        <end position="10"/>
    </location>
</feature>
<organism evidence="2 3">
    <name type="scientific">Streptomyces viridochromogenes Tue57</name>
    <dbReference type="NCBI Taxonomy" id="1160705"/>
    <lineage>
        <taxon>Bacteria</taxon>
        <taxon>Bacillati</taxon>
        <taxon>Actinomycetota</taxon>
        <taxon>Actinomycetes</taxon>
        <taxon>Kitasatosporales</taxon>
        <taxon>Streptomycetaceae</taxon>
        <taxon>Streptomyces</taxon>
    </lineage>
</organism>
<feature type="region of interest" description="Disordered" evidence="1">
    <location>
        <begin position="1"/>
        <end position="73"/>
    </location>
</feature>
<sequence length="73" mass="7312">MNPGGFGSPGGKVDAASTASVPARWGGSGVREPDRWFTAPAAEANRSSNESGTVVGPVSSVESSYSCPHQSSS</sequence>
<accession>L8PNI6</accession>
<feature type="compositionally biased region" description="Polar residues" evidence="1">
    <location>
        <begin position="60"/>
        <end position="73"/>
    </location>
</feature>
<evidence type="ECO:0000313" key="2">
    <source>
        <dbReference type="EMBL" id="ELS57603.1"/>
    </source>
</evidence>
<comment type="caution">
    <text evidence="2">The sequence shown here is derived from an EMBL/GenBank/DDBJ whole genome shotgun (WGS) entry which is preliminary data.</text>
</comment>